<dbReference type="ExpressionAtlas" id="A0A1D6NZS2">
    <property type="expression patterns" value="baseline and differential"/>
</dbReference>
<dbReference type="IntAct" id="A0A1D6NZS2">
    <property type="interactions" value="1"/>
</dbReference>
<proteinExistence type="predicted"/>
<dbReference type="InParanoid" id="A0A1D6NZS2"/>
<protein>
    <submittedName>
        <fullName evidence="1">Uncharacterized protein</fullName>
    </submittedName>
</protein>
<organism evidence="1">
    <name type="scientific">Zea mays</name>
    <name type="common">Maize</name>
    <dbReference type="NCBI Taxonomy" id="4577"/>
    <lineage>
        <taxon>Eukaryota</taxon>
        <taxon>Viridiplantae</taxon>
        <taxon>Streptophyta</taxon>
        <taxon>Embryophyta</taxon>
        <taxon>Tracheophyta</taxon>
        <taxon>Spermatophyta</taxon>
        <taxon>Magnoliopsida</taxon>
        <taxon>Liliopsida</taxon>
        <taxon>Poales</taxon>
        <taxon>Poaceae</taxon>
        <taxon>PACMAD clade</taxon>
        <taxon>Panicoideae</taxon>
        <taxon>Andropogonodae</taxon>
        <taxon>Andropogoneae</taxon>
        <taxon>Tripsacinae</taxon>
        <taxon>Zea</taxon>
    </lineage>
</organism>
<reference evidence="1" key="1">
    <citation type="submission" date="2015-12" db="EMBL/GenBank/DDBJ databases">
        <title>Update maize B73 reference genome by single molecule sequencing technologies.</title>
        <authorList>
            <consortium name="Maize Genome Sequencing Project"/>
            <person name="Ware D."/>
        </authorList>
    </citation>
    <scope>NUCLEOTIDE SEQUENCE</scope>
    <source>
        <tissue evidence="1">Seedling</tissue>
    </source>
</reference>
<evidence type="ECO:0000313" key="1">
    <source>
        <dbReference type="EMBL" id="AQL03400.1"/>
    </source>
</evidence>
<name>A0A1D6NZS2_MAIZE</name>
<dbReference type="AlphaFoldDB" id="A0A1D6NZS2"/>
<sequence length="246" mass="27338">MLLVQLFNTGKNPYVRGSGKKWIGTLLDGSSSIRLSSMLFIHLGDSGFGFSAMEVEVNRGFNSDAVLAMETIHSLSASKSSYPMADLTQLFMTATQEGKRSESQGQILRVVLVKPHDVSVTICDVYIFSDIRSLDYHERCWHYSFVETAARVKVIDFGSALPWRVLDVNGLKREAASRGGATGHGKPRLLIISRRGSRRFLNEREMERAAGDAGFEMCGNGVRCFGRFIAEIENLWYGVLCITRGI</sequence>
<dbReference type="EMBL" id="CM000785">
    <property type="protein sequence ID" value="AQL03400.1"/>
    <property type="molecule type" value="Genomic_DNA"/>
</dbReference>
<accession>A0A1D6NZS2</accession>
<gene>
    <name evidence="1" type="ORF">ZEAMMB73_Zm00001d045899</name>
</gene>